<reference evidence="3" key="1">
    <citation type="journal article" date="2019" name="Int. J. Syst. Evol. Microbiol.">
        <title>The Global Catalogue of Microorganisms (GCM) 10K type strain sequencing project: providing services to taxonomists for standard genome sequencing and annotation.</title>
        <authorList>
            <consortium name="The Broad Institute Genomics Platform"/>
            <consortium name="The Broad Institute Genome Sequencing Center for Infectious Disease"/>
            <person name="Wu L."/>
            <person name="Ma J."/>
        </authorList>
    </citation>
    <scope>NUCLEOTIDE SEQUENCE [LARGE SCALE GENOMIC DNA]</scope>
    <source>
        <strain evidence="3">KCTC 3913</strain>
    </source>
</reference>
<dbReference type="EMBL" id="JBHUMF010000021">
    <property type="protein sequence ID" value="MFD2680908.1"/>
    <property type="molecule type" value="Genomic_DNA"/>
</dbReference>
<keyword evidence="1" id="KW-1133">Transmembrane helix</keyword>
<comment type="caution">
    <text evidence="2">The sequence shown here is derived from an EMBL/GenBank/DDBJ whole genome shotgun (WGS) entry which is preliminary data.</text>
</comment>
<name>A0ABW5RQF0_9BACI</name>
<evidence type="ECO:0000313" key="2">
    <source>
        <dbReference type="EMBL" id="MFD2680908.1"/>
    </source>
</evidence>
<protein>
    <recommendedName>
        <fullName evidence="4">Zinc-finger</fullName>
    </recommendedName>
</protein>
<feature type="transmembrane region" description="Helical" evidence="1">
    <location>
        <begin position="92"/>
        <end position="114"/>
    </location>
</feature>
<keyword evidence="3" id="KW-1185">Reference proteome</keyword>
<evidence type="ECO:0000313" key="3">
    <source>
        <dbReference type="Proteomes" id="UP001597506"/>
    </source>
</evidence>
<accession>A0ABW5RQF0</accession>
<keyword evidence="1" id="KW-0472">Membrane</keyword>
<evidence type="ECO:0008006" key="4">
    <source>
        <dbReference type="Google" id="ProtNLM"/>
    </source>
</evidence>
<evidence type="ECO:0000256" key="1">
    <source>
        <dbReference type="SAM" id="Phobius"/>
    </source>
</evidence>
<sequence length="152" mass="17551">MKHITMDEWMKYVTDDVDESTRSKYETHLYDCDHCMDSYMQAIELAENALPTVTNPSEYTEEIIRSTAEINSSFQKQEPKRVVRGRWYEQKAFHYALAVAMTLLLMTTGVFTQLTGAVSKFEKSNQPSLTESLMNTTTSLINRVEEETKEAE</sequence>
<dbReference type="Proteomes" id="UP001597506">
    <property type="component" value="Unassembled WGS sequence"/>
</dbReference>
<keyword evidence="1" id="KW-0812">Transmembrane</keyword>
<dbReference type="RefSeq" id="WP_071414172.1">
    <property type="nucleotide sequence ID" value="NZ_JBHUMF010000021.1"/>
</dbReference>
<proteinExistence type="predicted"/>
<gene>
    <name evidence="2" type="ORF">ACFSUL_09150</name>
</gene>
<organism evidence="2 3">
    <name type="scientific">Bacillus seohaeanensis</name>
    <dbReference type="NCBI Taxonomy" id="284580"/>
    <lineage>
        <taxon>Bacteria</taxon>
        <taxon>Bacillati</taxon>
        <taxon>Bacillota</taxon>
        <taxon>Bacilli</taxon>
        <taxon>Bacillales</taxon>
        <taxon>Bacillaceae</taxon>
        <taxon>Bacillus</taxon>
    </lineage>
</organism>